<dbReference type="SUPFAM" id="SSF51735">
    <property type="entry name" value="NAD(P)-binding Rossmann-fold domains"/>
    <property type="match status" value="1"/>
</dbReference>
<dbReference type="InterPro" id="IPR055170">
    <property type="entry name" value="GFO_IDH_MocA-like_dom"/>
</dbReference>
<dbReference type="Gene3D" id="3.30.360.10">
    <property type="entry name" value="Dihydrodipicolinate Reductase, domain 2"/>
    <property type="match status" value="1"/>
</dbReference>
<dbReference type="PANTHER" id="PTHR42840:SF5">
    <property type="entry name" value="NAD(P)-BINDING ROSSMANN-FOLD SUPERFAMILY PROTEIN"/>
    <property type="match status" value="1"/>
</dbReference>
<evidence type="ECO:0008006" key="7">
    <source>
        <dbReference type="Google" id="ProtNLM"/>
    </source>
</evidence>
<feature type="domain" description="Gfo/Idh/MocA-like oxidoreductase N-terminal" evidence="3">
    <location>
        <begin position="7"/>
        <end position="131"/>
    </location>
</feature>
<gene>
    <name evidence="5" type="ORF">AAF712_007651</name>
</gene>
<evidence type="ECO:0000313" key="5">
    <source>
        <dbReference type="EMBL" id="KAL0065316.1"/>
    </source>
</evidence>
<evidence type="ECO:0000259" key="3">
    <source>
        <dbReference type="Pfam" id="PF01408"/>
    </source>
</evidence>
<dbReference type="InterPro" id="IPR036291">
    <property type="entry name" value="NAD(P)-bd_dom_sf"/>
</dbReference>
<dbReference type="PANTHER" id="PTHR42840">
    <property type="entry name" value="NAD(P)-BINDING ROSSMANN-FOLD SUPERFAMILY PROTEIN-RELATED"/>
    <property type="match status" value="1"/>
</dbReference>
<comment type="caution">
    <text evidence="5">The sequence shown here is derived from an EMBL/GenBank/DDBJ whole genome shotgun (WGS) entry which is preliminary data.</text>
</comment>
<dbReference type="Pfam" id="PF01408">
    <property type="entry name" value="GFO_IDH_MocA"/>
    <property type="match status" value="1"/>
</dbReference>
<reference evidence="5 6" key="1">
    <citation type="submission" date="2024-05" db="EMBL/GenBank/DDBJ databases">
        <title>A draft genome resource for the thread blight pathogen Marasmius tenuissimus strain MS-2.</title>
        <authorList>
            <person name="Yulfo-Soto G.E."/>
            <person name="Baruah I.K."/>
            <person name="Amoako-Attah I."/>
            <person name="Bukari Y."/>
            <person name="Meinhardt L.W."/>
            <person name="Bailey B.A."/>
            <person name="Cohen S.P."/>
        </authorList>
    </citation>
    <scope>NUCLEOTIDE SEQUENCE [LARGE SCALE GENOMIC DNA]</scope>
    <source>
        <strain evidence="5 6">MS-2</strain>
    </source>
</reference>
<dbReference type="Pfam" id="PF22725">
    <property type="entry name" value="GFO_IDH_MocA_C3"/>
    <property type="match status" value="1"/>
</dbReference>
<proteinExistence type="inferred from homology"/>
<evidence type="ECO:0000313" key="6">
    <source>
        <dbReference type="Proteomes" id="UP001437256"/>
    </source>
</evidence>
<keyword evidence="2" id="KW-1133">Transmembrane helix</keyword>
<dbReference type="Gene3D" id="3.40.50.720">
    <property type="entry name" value="NAD(P)-binding Rossmann-like Domain"/>
    <property type="match status" value="1"/>
</dbReference>
<keyword evidence="6" id="KW-1185">Reference proteome</keyword>
<keyword evidence="2" id="KW-0472">Membrane</keyword>
<evidence type="ECO:0000256" key="2">
    <source>
        <dbReference type="SAM" id="Phobius"/>
    </source>
</evidence>
<name>A0ABR2ZUD0_9AGAR</name>
<protein>
    <recommendedName>
        <fullName evidence="7">Gfo/Idh/MocA-like oxidoreductase N-terminal domain-containing protein</fullName>
    </recommendedName>
</protein>
<keyword evidence="2" id="KW-0812">Transmembrane</keyword>
<dbReference type="SUPFAM" id="SSF55347">
    <property type="entry name" value="Glyceraldehyde-3-phosphate dehydrogenase-like, C-terminal domain"/>
    <property type="match status" value="1"/>
</dbReference>
<organism evidence="5 6">
    <name type="scientific">Marasmius tenuissimus</name>
    <dbReference type="NCBI Taxonomy" id="585030"/>
    <lineage>
        <taxon>Eukaryota</taxon>
        <taxon>Fungi</taxon>
        <taxon>Dikarya</taxon>
        <taxon>Basidiomycota</taxon>
        <taxon>Agaricomycotina</taxon>
        <taxon>Agaricomycetes</taxon>
        <taxon>Agaricomycetidae</taxon>
        <taxon>Agaricales</taxon>
        <taxon>Marasmiineae</taxon>
        <taxon>Marasmiaceae</taxon>
        <taxon>Marasmius</taxon>
    </lineage>
</organism>
<dbReference type="EMBL" id="JBBXMP010000049">
    <property type="protein sequence ID" value="KAL0065316.1"/>
    <property type="molecule type" value="Genomic_DNA"/>
</dbReference>
<evidence type="ECO:0000259" key="4">
    <source>
        <dbReference type="Pfam" id="PF22725"/>
    </source>
</evidence>
<dbReference type="InterPro" id="IPR000683">
    <property type="entry name" value="Gfo/Idh/MocA-like_OxRdtase_N"/>
</dbReference>
<feature type="transmembrane region" description="Helical" evidence="2">
    <location>
        <begin position="7"/>
        <end position="33"/>
    </location>
</feature>
<feature type="domain" description="GFO/IDH/MocA-like oxidoreductase" evidence="4">
    <location>
        <begin position="153"/>
        <end position="284"/>
    </location>
</feature>
<comment type="similarity">
    <text evidence="1">Belongs to the Gfo/Idh/MocA family.</text>
</comment>
<evidence type="ECO:0000256" key="1">
    <source>
        <dbReference type="ARBA" id="ARBA00010928"/>
    </source>
</evidence>
<sequence>MSGSTGIAILGAGLFPGMAYLPALVTLSSFGAIPPLKAIYSRSEKSAKELAGVASRSLGVTADIYFDQPESAERDLDALLTRTDIAAVIIALPITVQPAIILRALKAGKHVLSEKPVAANVKTGLELIKEAAPFVAKGLVWRVAENFEVEPVYVKVRELIAEKKIGEVRSFKASVKVYLDQTSEWYNTPWRTKPEYQGGFLVWFDNLDGGVHTSAALRTMLPNFTSSQIISFASLNKEYLAPKDTIHAIVKNSYNGTLDFTWAWPTRSHPNSDETVIMGSTGFIGIARRKVEEGGGWRVTVNSLASSAPQEYKETEDTYEFKSSGVVEEFRSFFDVTFNGQMEDGLVGNPTNALFDVALIQGTLNSEGQLLDLGELWVKG</sequence>
<dbReference type="Proteomes" id="UP001437256">
    <property type="component" value="Unassembled WGS sequence"/>
</dbReference>
<accession>A0ABR2ZUD0</accession>